<feature type="domain" description="Thioredoxin" evidence="2">
    <location>
        <begin position="4"/>
        <end position="158"/>
    </location>
</feature>
<dbReference type="EMBL" id="UINC01127409">
    <property type="protein sequence ID" value="SVD06506.1"/>
    <property type="molecule type" value="Genomic_DNA"/>
</dbReference>
<accession>A0A382S9G5</accession>
<gene>
    <name evidence="3" type="ORF">METZ01_LOCUS359360</name>
</gene>
<evidence type="ECO:0000256" key="1">
    <source>
        <dbReference type="ARBA" id="ARBA00022729"/>
    </source>
</evidence>
<name>A0A382S9G5_9ZZZZ</name>
<dbReference type="InterPro" id="IPR013766">
    <property type="entry name" value="Thioredoxin_domain"/>
</dbReference>
<dbReference type="Pfam" id="PF13899">
    <property type="entry name" value="Thioredoxin_7"/>
    <property type="match status" value="1"/>
</dbReference>
<proteinExistence type="predicted"/>
<dbReference type="InterPro" id="IPR051099">
    <property type="entry name" value="AGR/TXD"/>
</dbReference>
<keyword evidence="1" id="KW-0732">Signal</keyword>
<dbReference type="InterPro" id="IPR019734">
    <property type="entry name" value="TPR_rpt"/>
</dbReference>
<dbReference type="PANTHER" id="PTHR15337:SF11">
    <property type="entry name" value="THIOREDOXIN DOMAIN-CONTAINING PROTEIN"/>
    <property type="match status" value="1"/>
</dbReference>
<dbReference type="Gene3D" id="3.40.30.10">
    <property type="entry name" value="Glutaredoxin"/>
    <property type="match status" value="1"/>
</dbReference>
<dbReference type="PROSITE" id="PS50005">
    <property type="entry name" value="TPR"/>
    <property type="match status" value="1"/>
</dbReference>
<organism evidence="3">
    <name type="scientific">marine metagenome</name>
    <dbReference type="NCBI Taxonomy" id="408172"/>
    <lineage>
        <taxon>unclassified sequences</taxon>
        <taxon>metagenomes</taxon>
        <taxon>ecological metagenomes</taxon>
    </lineage>
</organism>
<dbReference type="PROSITE" id="PS51352">
    <property type="entry name" value="THIOREDOXIN_2"/>
    <property type="match status" value="1"/>
</dbReference>
<reference evidence="3" key="1">
    <citation type="submission" date="2018-05" db="EMBL/GenBank/DDBJ databases">
        <authorList>
            <person name="Lanie J.A."/>
            <person name="Ng W.-L."/>
            <person name="Kazmierczak K.M."/>
            <person name="Andrzejewski T.M."/>
            <person name="Davidsen T.M."/>
            <person name="Wayne K.J."/>
            <person name="Tettelin H."/>
            <person name="Glass J.I."/>
            <person name="Rusch D."/>
            <person name="Podicherti R."/>
            <person name="Tsui H.-C.T."/>
            <person name="Winkler M.E."/>
        </authorList>
    </citation>
    <scope>NUCLEOTIDE SEQUENCE</scope>
</reference>
<dbReference type="AlphaFoldDB" id="A0A382S9G5"/>
<dbReference type="PANTHER" id="PTHR15337">
    <property type="entry name" value="ANTERIOR GRADIENT PROTEIN-RELATED"/>
    <property type="match status" value="1"/>
</dbReference>
<feature type="non-terminal residue" evidence="3">
    <location>
        <position position="291"/>
    </location>
</feature>
<dbReference type="SUPFAM" id="SSF52833">
    <property type="entry name" value="Thioredoxin-like"/>
    <property type="match status" value="1"/>
</dbReference>
<protein>
    <recommendedName>
        <fullName evidence="2">Thioredoxin domain-containing protein</fullName>
    </recommendedName>
</protein>
<evidence type="ECO:0000259" key="2">
    <source>
        <dbReference type="PROSITE" id="PS51352"/>
    </source>
</evidence>
<sequence>MNPLQLGSLRVALAAFFVMLAGSSFAEEGWLVSFEKAKAQAAKEGKPILMEFTGSDWCPPCKALHKNVLVKDVFKKEMPKHYILLKLDNPRDKSKQTPEEIEQYKKLSKEYKVTGVPSIFLADAEGKPFFKKSGYSNQPADVWVKDMVAKTAIPEALEEAKAAKGLERAKLLDKALGLMGSDAAAQRKDDITEIIKLDSDNKAGLKAKYEGILTATEIKDSLQAIMRGNRGAKPEELIAKVDKLIKEKAPKGEVLQEVLFMKSNLYFRAKDMKKAEALLREAMKIAPDSKT</sequence>
<dbReference type="InterPro" id="IPR036249">
    <property type="entry name" value="Thioredoxin-like_sf"/>
</dbReference>
<evidence type="ECO:0000313" key="3">
    <source>
        <dbReference type="EMBL" id="SVD06506.1"/>
    </source>
</evidence>